<accession>A0ACB8QQ65</accession>
<name>A0ACB8QQ65_9AGAM</name>
<dbReference type="Proteomes" id="UP000814128">
    <property type="component" value="Unassembled WGS sequence"/>
</dbReference>
<reference evidence="1" key="1">
    <citation type="submission" date="2021-02" db="EMBL/GenBank/DDBJ databases">
        <authorList>
            <consortium name="DOE Joint Genome Institute"/>
            <person name="Ahrendt S."/>
            <person name="Looney B.P."/>
            <person name="Miyauchi S."/>
            <person name="Morin E."/>
            <person name="Drula E."/>
            <person name="Courty P.E."/>
            <person name="Chicoki N."/>
            <person name="Fauchery L."/>
            <person name="Kohler A."/>
            <person name="Kuo A."/>
            <person name="Labutti K."/>
            <person name="Pangilinan J."/>
            <person name="Lipzen A."/>
            <person name="Riley R."/>
            <person name="Andreopoulos W."/>
            <person name="He G."/>
            <person name="Johnson J."/>
            <person name="Barry K.W."/>
            <person name="Grigoriev I.V."/>
            <person name="Nagy L."/>
            <person name="Hibbett D."/>
            <person name="Henrissat B."/>
            <person name="Matheny P.B."/>
            <person name="Labbe J."/>
            <person name="Martin F."/>
        </authorList>
    </citation>
    <scope>NUCLEOTIDE SEQUENCE</scope>
    <source>
        <strain evidence="1">EC-137</strain>
    </source>
</reference>
<evidence type="ECO:0000313" key="2">
    <source>
        <dbReference type="Proteomes" id="UP000814128"/>
    </source>
</evidence>
<gene>
    <name evidence="1" type="ORF">K488DRAFT_47333</name>
</gene>
<organism evidence="1 2">
    <name type="scientific">Vararia minispora EC-137</name>
    <dbReference type="NCBI Taxonomy" id="1314806"/>
    <lineage>
        <taxon>Eukaryota</taxon>
        <taxon>Fungi</taxon>
        <taxon>Dikarya</taxon>
        <taxon>Basidiomycota</taxon>
        <taxon>Agaricomycotina</taxon>
        <taxon>Agaricomycetes</taxon>
        <taxon>Russulales</taxon>
        <taxon>Lachnocladiaceae</taxon>
        <taxon>Vararia</taxon>
    </lineage>
</organism>
<dbReference type="EMBL" id="MU273515">
    <property type="protein sequence ID" value="KAI0033638.1"/>
    <property type="molecule type" value="Genomic_DNA"/>
</dbReference>
<reference evidence="1" key="2">
    <citation type="journal article" date="2022" name="New Phytol.">
        <title>Evolutionary transition to the ectomycorrhizal habit in the genomes of a hyperdiverse lineage of mushroom-forming fungi.</title>
        <authorList>
            <person name="Looney B."/>
            <person name="Miyauchi S."/>
            <person name="Morin E."/>
            <person name="Drula E."/>
            <person name="Courty P.E."/>
            <person name="Kohler A."/>
            <person name="Kuo A."/>
            <person name="LaButti K."/>
            <person name="Pangilinan J."/>
            <person name="Lipzen A."/>
            <person name="Riley R."/>
            <person name="Andreopoulos W."/>
            <person name="He G."/>
            <person name="Johnson J."/>
            <person name="Nolan M."/>
            <person name="Tritt A."/>
            <person name="Barry K.W."/>
            <person name="Grigoriev I.V."/>
            <person name="Nagy L.G."/>
            <person name="Hibbett D."/>
            <person name="Henrissat B."/>
            <person name="Matheny P.B."/>
            <person name="Labbe J."/>
            <person name="Martin F.M."/>
        </authorList>
    </citation>
    <scope>NUCLEOTIDE SEQUENCE</scope>
    <source>
        <strain evidence="1">EC-137</strain>
    </source>
</reference>
<comment type="caution">
    <text evidence="1">The sequence shown here is derived from an EMBL/GenBank/DDBJ whole genome shotgun (WGS) entry which is preliminary data.</text>
</comment>
<keyword evidence="2" id="KW-1185">Reference proteome</keyword>
<sequence length="924" mass="105179">MILAQNVVRSVLVHPINTISHVSLAFVPLSSPQPTSSTPTIPEHQIAPPSLDSEGAVHDSPSSSTQNERARRERRLWDQPVIDPFPSPRAGAPIPSDDTGDSSAYEERRAGLDSGNIWAPFKSKLDWCFAYWAKTRGPTSSAVTELLQMEGVPKRLDLSFRTATQLNDIVDKQLPDRPKFRMEEVTIGNRSFEIYLRDIITCIRAIYGDAEFVPYLVFSPERHYKDPDRVIRVYSEMNTGKWWWAQQMELEHKKPGATIIPLIFSSDKTQLTVFRNKTAYPVYLTIGNISKDIRRKPSRRAQILVAYLPTAKLDHIKNKTARRRALSNLFHECMRRITASLQTAGTEGVAMQSGDGVWRRCHPIYATFVGDYPEQVLVASTIYGDCPKCIVPKAQLGDNINFPNRDLEKVLNVFDLEDGDPSIFHTACDAARLRPTFHPFWEHLPLTNIYLSITPDILHQLLQGVIKHLVEWLIQAYGAAEIDARCRRMPPNHNAFHFTKGISSLSRVTGTEHKHMCRILLGLILDLPLPENHNPAPLVRATRAALDFVYIAQYPVHSSETLDQLDDALERFHADKQIFIDLGIRSDFNIPKFHAMHHYRPSIELFGTTDNYNTEQTERLHIDFAKLAYNASNHKEYYPQMTTWLERREKVADHAAFIRWRTSGHPPLTSLVPTSPARMRIKMTKFPSATASLDQLSDEYGAVDFGDALADYVIQYNYPGMSRQTRVRKANELRIPVTKVPVFHIIKFWNHDAHQDEEGVEERDAIHVRPATEDKRGRVVPGRFDTGLVDMGDSSGNGVAGARVAQIRAVFQLPAHIRQELFDVPGRPPPSEHLAYVEWFTPFHSAPSPDDGTYRVSRSIRRVQGREFREASIIPVSSIKRSVHLWPVFGNSTPQEWTSFNVLEQCSQFRVNPFLDKHSYLTVY</sequence>
<protein>
    <submittedName>
        <fullName evidence="1">Uncharacterized protein</fullName>
    </submittedName>
</protein>
<evidence type="ECO:0000313" key="1">
    <source>
        <dbReference type="EMBL" id="KAI0033638.1"/>
    </source>
</evidence>
<proteinExistence type="predicted"/>